<dbReference type="Proteomes" id="UP001341840">
    <property type="component" value="Unassembled WGS sequence"/>
</dbReference>
<evidence type="ECO:0000313" key="1">
    <source>
        <dbReference type="EMBL" id="MED6112962.1"/>
    </source>
</evidence>
<proteinExistence type="predicted"/>
<reference evidence="1 2" key="1">
    <citation type="journal article" date="2023" name="Plants (Basel)">
        <title>Bridging the Gap: Combining Genomics and Transcriptomics Approaches to Understand Stylosanthes scabra, an Orphan Legume from the Brazilian Caatinga.</title>
        <authorList>
            <person name="Ferreira-Neto J.R.C."/>
            <person name="da Silva M.D."/>
            <person name="Binneck E."/>
            <person name="de Melo N.F."/>
            <person name="da Silva R.H."/>
            <person name="de Melo A.L.T.M."/>
            <person name="Pandolfi V."/>
            <person name="Bustamante F.O."/>
            <person name="Brasileiro-Vidal A.C."/>
            <person name="Benko-Iseppon A.M."/>
        </authorList>
    </citation>
    <scope>NUCLEOTIDE SEQUENCE [LARGE SCALE GENOMIC DNA]</scope>
    <source>
        <tissue evidence="1">Leaves</tissue>
    </source>
</reference>
<sequence length="123" mass="13907">MELYEPKVACMQGNRDKQAIDFDLKIERTLRKLKKKAKQQVVNQVIEEVQQNNMAAVDGNEQTRTLGDYTIPSTASCGSSIVLPNAHKSLRIRDNPTGVSDQVVSTREWDIVPNEKKGNNLYF</sequence>
<gene>
    <name evidence="1" type="ORF">PIB30_066566</name>
</gene>
<organism evidence="1 2">
    <name type="scientific">Stylosanthes scabra</name>
    <dbReference type="NCBI Taxonomy" id="79078"/>
    <lineage>
        <taxon>Eukaryota</taxon>
        <taxon>Viridiplantae</taxon>
        <taxon>Streptophyta</taxon>
        <taxon>Embryophyta</taxon>
        <taxon>Tracheophyta</taxon>
        <taxon>Spermatophyta</taxon>
        <taxon>Magnoliopsida</taxon>
        <taxon>eudicotyledons</taxon>
        <taxon>Gunneridae</taxon>
        <taxon>Pentapetalae</taxon>
        <taxon>rosids</taxon>
        <taxon>fabids</taxon>
        <taxon>Fabales</taxon>
        <taxon>Fabaceae</taxon>
        <taxon>Papilionoideae</taxon>
        <taxon>50 kb inversion clade</taxon>
        <taxon>dalbergioids sensu lato</taxon>
        <taxon>Dalbergieae</taxon>
        <taxon>Pterocarpus clade</taxon>
        <taxon>Stylosanthes</taxon>
    </lineage>
</organism>
<protein>
    <submittedName>
        <fullName evidence="1">Uncharacterized protein</fullName>
    </submittedName>
</protein>
<accession>A0ABU6QN89</accession>
<dbReference type="EMBL" id="JASCZI010000681">
    <property type="protein sequence ID" value="MED6112962.1"/>
    <property type="molecule type" value="Genomic_DNA"/>
</dbReference>
<name>A0ABU6QN89_9FABA</name>
<evidence type="ECO:0000313" key="2">
    <source>
        <dbReference type="Proteomes" id="UP001341840"/>
    </source>
</evidence>
<keyword evidence="2" id="KW-1185">Reference proteome</keyword>
<comment type="caution">
    <text evidence="1">The sequence shown here is derived from an EMBL/GenBank/DDBJ whole genome shotgun (WGS) entry which is preliminary data.</text>
</comment>